<dbReference type="PANTHER" id="PTHR20963:SF43">
    <property type="entry name" value="PUTATIVE (AFU_ORTHOLOGUE AFUA_7G01240)-RELATED"/>
    <property type="match status" value="1"/>
</dbReference>
<dbReference type="eggNOG" id="KOG1382">
    <property type="taxonomic scope" value="Eukaryota"/>
</dbReference>
<dbReference type="AlphaFoldDB" id="C8VE57"/>
<name>C8VE57_EMENI</name>
<reference evidence="4" key="1">
    <citation type="journal article" date="2005" name="Nature">
        <title>Sequencing of Aspergillus nidulans and comparative analysis with A. fumigatus and A. oryzae.</title>
        <authorList>
            <person name="Galagan J.E."/>
            <person name="Calvo S.E."/>
            <person name="Cuomo C."/>
            <person name="Ma L.J."/>
            <person name="Wortman J.R."/>
            <person name="Batzoglou S."/>
            <person name="Lee S.I."/>
            <person name="Basturkmen M."/>
            <person name="Spevak C.C."/>
            <person name="Clutterbuck J."/>
            <person name="Kapitonov V."/>
            <person name="Jurka J."/>
            <person name="Scazzocchio C."/>
            <person name="Farman M."/>
            <person name="Butler J."/>
            <person name="Purcell S."/>
            <person name="Harris S."/>
            <person name="Braus G.H."/>
            <person name="Draht O."/>
            <person name="Busch S."/>
            <person name="D'Enfert C."/>
            <person name="Bouchier C."/>
            <person name="Goldman G.H."/>
            <person name="Bell-Pedersen D."/>
            <person name="Griffiths-Jones S."/>
            <person name="Doonan J.H."/>
            <person name="Yu J."/>
            <person name="Vienken K."/>
            <person name="Pain A."/>
            <person name="Freitag M."/>
            <person name="Selker E.U."/>
            <person name="Archer D.B."/>
            <person name="Penalva M.A."/>
            <person name="Oakley B.R."/>
            <person name="Momany M."/>
            <person name="Tanaka T."/>
            <person name="Kumagai T."/>
            <person name="Asai K."/>
            <person name="Machida M."/>
            <person name="Nierman W.C."/>
            <person name="Denning D.W."/>
            <person name="Caddick M."/>
            <person name="Hynes M."/>
            <person name="Paoletti M."/>
            <person name="Fischer R."/>
            <person name="Miller B."/>
            <person name="Dyer P."/>
            <person name="Sachs M.S."/>
            <person name="Osmani S.A."/>
            <person name="Birren B.W."/>
        </authorList>
    </citation>
    <scope>NUCLEOTIDE SEQUENCE [LARGE SCALE GENOMIC DNA]</scope>
    <source>
        <strain evidence="4">FGSC A4 / ATCC 38163 / CBS 112.46 / NRRL 194 / M139</strain>
    </source>
</reference>
<evidence type="ECO:0000256" key="2">
    <source>
        <dbReference type="SAM" id="SignalP"/>
    </source>
</evidence>
<keyword evidence="4" id="KW-1185">Reference proteome</keyword>
<dbReference type="InterPro" id="IPR029033">
    <property type="entry name" value="His_PPase_superfam"/>
</dbReference>
<dbReference type="InterPro" id="IPR000560">
    <property type="entry name" value="His_Pase_clade-2"/>
</dbReference>
<evidence type="ECO:0000313" key="3">
    <source>
        <dbReference type="EMBL" id="CBF80387.1"/>
    </source>
</evidence>
<keyword evidence="1" id="KW-0378">Hydrolase</keyword>
<dbReference type="GeneID" id="2868681"/>
<reference evidence="4" key="2">
    <citation type="journal article" date="2009" name="Fungal Genet. Biol.">
        <title>The 2008 update of the Aspergillus nidulans genome annotation: a community effort.</title>
        <authorList>
            <person name="Wortman J.R."/>
            <person name="Gilsenan J.M."/>
            <person name="Joardar V."/>
            <person name="Deegan J."/>
            <person name="Clutterbuck J."/>
            <person name="Andersen M.R."/>
            <person name="Archer D."/>
            <person name="Bencina M."/>
            <person name="Braus G."/>
            <person name="Coutinho P."/>
            <person name="von Dohren H."/>
            <person name="Doonan J."/>
            <person name="Driessen A.J."/>
            <person name="Durek P."/>
            <person name="Espeso E."/>
            <person name="Fekete E."/>
            <person name="Flipphi M."/>
            <person name="Estrada C.G."/>
            <person name="Geysens S."/>
            <person name="Goldman G."/>
            <person name="de Groot P.W."/>
            <person name="Hansen K."/>
            <person name="Harris S.D."/>
            <person name="Heinekamp T."/>
            <person name="Helmstaedt K."/>
            <person name="Henrissat B."/>
            <person name="Hofmann G."/>
            <person name="Homan T."/>
            <person name="Horio T."/>
            <person name="Horiuchi H."/>
            <person name="James S."/>
            <person name="Jones M."/>
            <person name="Karaffa L."/>
            <person name="Karanyi Z."/>
            <person name="Kato M."/>
            <person name="Keller N."/>
            <person name="Kelly D.E."/>
            <person name="Kiel J.A."/>
            <person name="Kim J.M."/>
            <person name="van der Klei I.J."/>
            <person name="Klis F.M."/>
            <person name="Kovalchuk A."/>
            <person name="Krasevec N."/>
            <person name="Kubicek C.P."/>
            <person name="Liu B."/>
            <person name="Maccabe A."/>
            <person name="Meyer V."/>
            <person name="Mirabito P."/>
            <person name="Miskei M."/>
            <person name="Mos M."/>
            <person name="Mullins J."/>
            <person name="Nelson D.R."/>
            <person name="Nielsen J."/>
            <person name="Oakley B.R."/>
            <person name="Osmani S.A."/>
            <person name="Pakula T."/>
            <person name="Paszewski A."/>
            <person name="Paulsen I."/>
            <person name="Pilsyk S."/>
            <person name="Pocsi I."/>
            <person name="Punt P.J."/>
            <person name="Ram A.F."/>
            <person name="Ren Q."/>
            <person name="Robellet X."/>
            <person name="Robson G."/>
            <person name="Seiboth B."/>
            <person name="van Solingen P."/>
            <person name="Specht T."/>
            <person name="Sun J."/>
            <person name="Taheri-Talesh N."/>
            <person name="Takeshita N."/>
            <person name="Ussery D."/>
            <person name="vanKuyk P.A."/>
            <person name="Visser H."/>
            <person name="van de Vondervoort P.J."/>
            <person name="de Vries R.P."/>
            <person name="Walton J."/>
            <person name="Xiang X."/>
            <person name="Xiong Y."/>
            <person name="Zeng A.P."/>
            <person name="Brandt B.W."/>
            <person name="Cornell M.J."/>
            <person name="van den Hondel C.A."/>
            <person name="Visser J."/>
            <person name="Oliver S.G."/>
            <person name="Turner G."/>
        </authorList>
    </citation>
    <scope>GENOME REANNOTATION</scope>
    <source>
        <strain evidence="4">FGSC A4 / ATCC 38163 / CBS 112.46 / NRRL 194 / M139</strain>
    </source>
</reference>
<dbReference type="HOGENOM" id="CLU_020880_2_0_1"/>
<feature type="signal peptide" evidence="2">
    <location>
        <begin position="1"/>
        <end position="17"/>
    </location>
</feature>
<dbReference type="InParanoid" id="C8VE57"/>
<dbReference type="GO" id="GO:0003993">
    <property type="term" value="F:acid phosphatase activity"/>
    <property type="evidence" value="ECO:0000318"/>
    <property type="project" value="GO_Central"/>
</dbReference>
<feature type="chain" id="PRO_5002992173" evidence="2">
    <location>
        <begin position="18"/>
        <end position="530"/>
    </location>
</feature>
<accession>C8VE57</accession>
<dbReference type="Gene3D" id="3.40.50.1240">
    <property type="entry name" value="Phosphoglycerate mutase-like"/>
    <property type="match status" value="1"/>
</dbReference>
<dbReference type="KEGG" id="ani:ANIA_08363"/>
<sequence>MRTIYAALLAGAGLATAIPHASPSVPASAPTGVSYASGFDMTRSWANLSPYKDAGSFGVPKGVPKGCELSQVHVLHRHAERYPTGYPLDGEGMEDFATKLANYTKTHSVKGPVATGPLSFLNDWEYLLGEDTLMVTGAATEATSGAEFWIKYGRLLYRPDRDHVAAWDESLNVYPNGTARPKPVFRTTSQARILESARWWLSGFFGNSGANSSYEQYDLVVIPEESGSNNTLASYDSCPDTDWTRLSDDDAYVFIPRYTKNAVARLSAYLPSDFNLTAFDILAMQNLCAYEYTSFGASAFCSLFTEQEWKDFAYNVDIQYYGDYAYGSPTGRAQGIGYVLELAARLQNQLITTSDTSINATLDDNTATFPLDQPFYMDMSHDDIILSVISALGLQYFRFGPHGLPGNVDHAPNRTFSLSEMTPFGARMMSEVWTCPANTSFTSLDPVLYANPLLKSAGAGTSKYIRFLLNGAPLPLKGLVGCEHAVNGFCPLEGFLSGVPTLKERAQYQRACFGEYPTGEQVGDGVPPPA</sequence>
<dbReference type="FunFam" id="3.40.50.1240:FF:000045">
    <property type="entry name" value="Extracellular phytase, putative"/>
    <property type="match status" value="1"/>
</dbReference>
<dbReference type="OMA" id="DVQYYGD"/>
<dbReference type="Pfam" id="PF00328">
    <property type="entry name" value="His_Phos_2"/>
    <property type="match status" value="1"/>
</dbReference>
<dbReference type="OrthoDB" id="6509975at2759"/>
<evidence type="ECO:0000313" key="4">
    <source>
        <dbReference type="Proteomes" id="UP000000560"/>
    </source>
</evidence>
<protein>
    <submittedName>
        <fullName evidence="3">Phytase, putative (AFU_orthologue AFUA_7G01240)</fullName>
    </submittedName>
</protein>
<evidence type="ECO:0000256" key="1">
    <source>
        <dbReference type="ARBA" id="ARBA00022801"/>
    </source>
</evidence>
<dbReference type="STRING" id="227321.C8VE57"/>
<keyword evidence="2" id="KW-0732">Signal</keyword>
<dbReference type="CDD" id="cd07061">
    <property type="entry name" value="HP_HAP_like"/>
    <property type="match status" value="1"/>
</dbReference>
<dbReference type="RefSeq" id="XP_050468075.1">
    <property type="nucleotide sequence ID" value="XM_050612122.1"/>
</dbReference>
<dbReference type="PANTHER" id="PTHR20963">
    <property type="entry name" value="MULTIPLE INOSITOL POLYPHOSPHATE PHOSPHATASE-RELATED"/>
    <property type="match status" value="1"/>
</dbReference>
<dbReference type="Proteomes" id="UP000000560">
    <property type="component" value="Chromosome V"/>
</dbReference>
<organism evidence="3 4">
    <name type="scientific">Emericella nidulans (strain FGSC A4 / ATCC 38163 / CBS 112.46 / NRRL 194 / M139)</name>
    <name type="common">Aspergillus nidulans</name>
    <dbReference type="NCBI Taxonomy" id="227321"/>
    <lineage>
        <taxon>Eukaryota</taxon>
        <taxon>Fungi</taxon>
        <taxon>Dikarya</taxon>
        <taxon>Ascomycota</taxon>
        <taxon>Pezizomycotina</taxon>
        <taxon>Eurotiomycetes</taxon>
        <taxon>Eurotiomycetidae</taxon>
        <taxon>Eurotiales</taxon>
        <taxon>Aspergillaceae</taxon>
        <taxon>Aspergillus</taxon>
        <taxon>Aspergillus subgen. Nidulantes</taxon>
    </lineage>
</organism>
<gene>
    <name evidence="3" type="ORF">ANIA_08363</name>
</gene>
<proteinExistence type="predicted"/>
<dbReference type="SUPFAM" id="SSF53254">
    <property type="entry name" value="Phosphoglycerate mutase-like"/>
    <property type="match status" value="1"/>
</dbReference>
<dbReference type="EMBL" id="BN001305">
    <property type="protein sequence ID" value="CBF80387.1"/>
    <property type="molecule type" value="Genomic_DNA"/>
</dbReference>